<comment type="catalytic activity">
    <reaction evidence="1">
        <text>Endonucleolytic cleavage of RNA, removing extra 3' nucleotides from tRNA precursor, generating 3' termini of tRNAs. A 3'-hydroxy group is left at the tRNA terminus and a 5'-phosphoryl group is left at the trailer molecule.</text>
        <dbReference type="EC" id="3.1.26.11"/>
    </reaction>
</comment>
<evidence type="ECO:0000256" key="7">
    <source>
        <dbReference type="ARBA" id="ARBA00022723"/>
    </source>
</evidence>
<keyword evidence="14" id="KW-1185">Reference proteome</keyword>
<comment type="similarity">
    <text evidence="3">Belongs to the RNase Z family.</text>
</comment>
<keyword evidence="9" id="KW-0378">Hydrolase</keyword>
<dbReference type="InterPro" id="IPR036866">
    <property type="entry name" value="RibonucZ/Hydroxyglut_hydro"/>
</dbReference>
<evidence type="ECO:0000259" key="12">
    <source>
        <dbReference type="Pfam" id="PF13691"/>
    </source>
</evidence>
<dbReference type="PANTHER" id="PTHR12553:SF49">
    <property type="entry name" value="ZINC PHOSPHODIESTERASE ELAC PROTEIN 2"/>
    <property type="match status" value="1"/>
</dbReference>
<evidence type="ECO:0000313" key="13">
    <source>
        <dbReference type="EMBL" id="KAF2865010.1"/>
    </source>
</evidence>
<comment type="cofactor">
    <cofactor evidence="2">
        <name>Zn(2+)</name>
        <dbReference type="ChEBI" id="CHEBI:29105"/>
    </cofactor>
</comment>
<dbReference type="InterPro" id="IPR047151">
    <property type="entry name" value="RNZ2-like"/>
</dbReference>
<dbReference type="Proteomes" id="UP000481861">
    <property type="component" value="Unassembled WGS sequence"/>
</dbReference>
<feature type="domain" description="tRNase Z endonuclease" evidence="12">
    <location>
        <begin position="4"/>
        <end position="66"/>
    </location>
</feature>
<gene>
    <name evidence="13" type="ORF">BDV95DRAFT_508198</name>
</gene>
<dbReference type="GO" id="GO:0046872">
    <property type="term" value="F:metal ion binding"/>
    <property type="evidence" value="ECO:0007669"/>
    <property type="project" value="UniProtKB-KW"/>
</dbReference>
<dbReference type="EC" id="3.1.26.11" evidence="4"/>
<evidence type="ECO:0000256" key="5">
    <source>
        <dbReference type="ARBA" id="ARBA00022694"/>
    </source>
</evidence>
<comment type="caution">
    <text evidence="13">The sequence shown here is derived from an EMBL/GenBank/DDBJ whole genome shotgun (WGS) entry which is preliminary data.</text>
</comment>
<sequence>MNIQFVTVPTGDTPGTTLVLQTYTKNYIFGHLAEGTQRSLNQTGQRLTKVQDCFITGKLEWRTIGGMLGLALTLADSSTASYQSAMESYQKKKTGTSKATKPELPRLNLHGPPNLKHSLGTCRRFLFRKGMPFSATEYRTCEPPHTEDGSILPSWQDENIKVWAFAITPAQISQGVENKVTLATEIQEYEAQWNNFEDQQAPASENPEDRESRYNRIRSGIVDHMFNSDWSFDTLIEKHISNVQMPAAIFVRNPDTNRLESYKGPQPGGPEPLPDIRVLTRTPWPGAMVYALPPTKPALESVSYIVRSHPVRGKFDVKRAKELNVKAGPNYSKLTKGEAVQSENGETITPDMVIGPDRPGHGVAILDVPTSEYLEPLLQRKELQSSQVMEGVEAFIWILGPGLSKSPTLLQFMEKWNHVQHVISSIDDCPNRLAFESVAAQTNRLGQIDPARYQVPFHDNTTLPQNSLYGIGLPKDGQGQKHNGIAAERGTGSALPSKYRNVSATLLRVPGIGNYLFDAGENTLGQLQRMFPPEELVDVIKNLRMIWISHLHADHHLGTSAVIKAWYSIVHDCVPCNLTPCASTLSRHIGEYGLSVVSHEGMLKWLWEYSQAEDIGFSRILPLRLTATKPGSDCSTLNLAQGLGKPNSKDDTSIRREDYGSILGLTDIQACYVQHCNGAMAVSLTFPSSPSDPDSSKPLKVSYSGDCRPSSNFAYIGRNSTLLIHEATFDDELQGDAIAKKHSTTSEALGIGARMDAPAVVLTHFSQRYQKIPVLQKVGNPDQEDDLLGPDAMDDVCDEDGVGEDEFGPIAGSTNVHTSDIGIDPALPTDKPPLPAHRPNEHERVIKVSATNMKVAIAFDYMRVKLGEIAQMERFNDALNKLLITEEGEEDGEGEVEINENGKKTSGDDEAIGTKKSKKSKRNN</sequence>
<dbReference type="GO" id="GO:1990180">
    <property type="term" value="P:mitochondrial tRNA 3'-end processing"/>
    <property type="evidence" value="ECO:0007669"/>
    <property type="project" value="TreeGrafter"/>
</dbReference>
<organism evidence="13 14">
    <name type="scientific">Massariosphaeria phaeospora</name>
    <dbReference type="NCBI Taxonomy" id="100035"/>
    <lineage>
        <taxon>Eukaryota</taxon>
        <taxon>Fungi</taxon>
        <taxon>Dikarya</taxon>
        <taxon>Ascomycota</taxon>
        <taxon>Pezizomycotina</taxon>
        <taxon>Dothideomycetes</taxon>
        <taxon>Pleosporomycetidae</taxon>
        <taxon>Pleosporales</taxon>
        <taxon>Pleosporales incertae sedis</taxon>
        <taxon>Massariosphaeria</taxon>
    </lineage>
</organism>
<reference evidence="13 14" key="1">
    <citation type="submission" date="2020-01" db="EMBL/GenBank/DDBJ databases">
        <authorList>
            <consortium name="DOE Joint Genome Institute"/>
            <person name="Haridas S."/>
            <person name="Albert R."/>
            <person name="Binder M."/>
            <person name="Bloem J."/>
            <person name="Labutti K."/>
            <person name="Salamov A."/>
            <person name="Andreopoulos B."/>
            <person name="Baker S.E."/>
            <person name="Barry K."/>
            <person name="Bills G."/>
            <person name="Bluhm B.H."/>
            <person name="Cannon C."/>
            <person name="Castanera R."/>
            <person name="Culley D.E."/>
            <person name="Daum C."/>
            <person name="Ezra D."/>
            <person name="Gonzalez J.B."/>
            <person name="Henrissat B."/>
            <person name="Kuo A."/>
            <person name="Liang C."/>
            <person name="Lipzen A."/>
            <person name="Lutzoni F."/>
            <person name="Magnuson J."/>
            <person name="Mondo S."/>
            <person name="Nolan M."/>
            <person name="Ohm R."/>
            <person name="Pangilinan J."/>
            <person name="Park H.-J.H."/>
            <person name="Ramirez L."/>
            <person name="Alfaro M."/>
            <person name="Sun H."/>
            <person name="Tritt A."/>
            <person name="Yoshinaga Y."/>
            <person name="Zwiers L.-H.L."/>
            <person name="Turgeon B.G."/>
            <person name="Goodwin S.B."/>
            <person name="Spatafora J.W."/>
            <person name="Crous P.W."/>
            <person name="Grigoriev I.V."/>
        </authorList>
    </citation>
    <scope>NUCLEOTIDE SEQUENCE [LARGE SCALE GENOMIC DNA]</scope>
    <source>
        <strain evidence="13 14">CBS 611.86</strain>
    </source>
</reference>
<feature type="compositionally biased region" description="Basic residues" evidence="11">
    <location>
        <begin position="915"/>
        <end position="924"/>
    </location>
</feature>
<dbReference type="CDD" id="cd07718">
    <property type="entry name" value="RNaseZ_ELAC1_ELAC2-C-term-like_MBL-fold"/>
    <property type="match status" value="1"/>
</dbReference>
<keyword evidence="5" id="KW-0819">tRNA processing</keyword>
<keyword evidence="8" id="KW-0255">Endonuclease</keyword>
<dbReference type="AlphaFoldDB" id="A0A7C8I4N5"/>
<evidence type="ECO:0000256" key="3">
    <source>
        <dbReference type="ARBA" id="ARBA00007823"/>
    </source>
</evidence>
<protein>
    <recommendedName>
        <fullName evidence="4">ribonuclease Z</fullName>
        <ecNumber evidence="4">3.1.26.11</ecNumber>
    </recommendedName>
</protein>
<accession>A0A7C8I4N5</accession>
<dbReference type="InterPro" id="IPR027794">
    <property type="entry name" value="tRNase_Z_dom"/>
</dbReference>
<dbReference type="GO" id="GO:0005739">
    <property type="term" value="C:mitochondrion"/>
    <property type="evidence" value="ECO:0007669"/>
    <property type="project" value="TreeGrafter"/>
</dbReference>
<dbReference type="OrthoDB" id="527344at2759"/>
<feature type="region of interest" description="Disordered" evidence="11">
    <location>
        <begin position="89"/>
        <end position="112"/>
    </location>
</feature>
<dbReference type="EMBL" id="JAADJZ010000038">
    <property type="protein sequence ID" value="KAF2865010.1"/>
    <property type="molecule type" value="Genomic_DNA"/>
</dbReference>
<evidence type="ECO:0000256" key="2">
    <source>
        <dbReference type="ARBA" id="ARBA00001947"/>
    </source>
</evidence>
<dbReference type="SUPFAM" id="SSF56281">
    <property type="entry name" value="Metallo-hydrolase/oxidoreductase"/>
    <property type="match status" value="2"/>
</dbReference>
<evidence type="ECO:0000256" key="9">
    <source>
        <dbReference type="ARBA" id="ARBA00022801"/>
    </source>
</evidence>
<dbReference type="PANTHER" id="PTHR12553">
    <property type="entry name" value="ZINC PHOSPHODIESTERASE ELAC PROTEIN 2"/>
    <property type="match status" value="1"/>
</dbReference>
<dbReference type="Pfam" id="PF13691">
    <property type="entry name" value="Lactamase_B_4"/>
    <property type="match status" value="1"/>
</dbReference>
<name>A0A7C8I4N5_9PLEO</name>
<evidence type="ECO:0000256" key="6">
    <source>
        <dbReference type="ARBA" id="ARBA00022722"/>
    </source>
</evidence>
<keyword evidence="7" id="KW-0479">Metal-binding</keyword>
<dbReference type="GO" id="GO:0042781">
    <property type="term" value="F:3'-tRNA processing endoribonuclease activity"/>
    <property type="evidence" value="ECO:0007669"/>
    <property type="project" value="UniProtKB-EC"/>
</dbReference>
<proteinExistence type="inferred from homology"/>
<evidence type="ECO:0000256" key="10">
    <source>
        <dbReference type="ARBA" id="ARBA00022833"/>
    </source>
</evidence>
<feature type="compositionally biased region" description="Acidic residues" evidence="11">
    <location>
        <begin position="886"/>
        <end position="898"/>
    </location>
</feature>
<keyword evidence="10" id="KW-0862">Zinc</keyword>
<keyword evidence="6" id="KW-0540">Nuclease</keyword>
<evidence type="ECO:0000256" key="8">
    <source>
        <dbReference type="ARBA" id="ARBA00022759"/>
    </source>
</evidence>
<dbReference type="Gene3D" id="3.60.15.10">
    <property type="entry name" value="Ribonuclease Z/Hydroxyacylglutathione hydrolase-like"/>
    <property type="match status" value="2"/>
</dbReference>
<evidence type="ECO:0000256" key="1">
    <source>
        <dbReference type="ARBA" id="ARBA00000402"/>
    </source>
</evidence>
<evidence type="ECO:0000313" key="14">
    <source>
        <dbReference type="Proteomes" id="UP000481861"/>
    </source>
</evidence>
<feature type="region of interest" description="Disordered" evidence="11">
    <location>
        <begin position="886"/>
        <end position="924"/>
    </location>
</feature>
<feature type="region of interest" description="Disordered" evidence="11">
    <location>
        <begin position="814"/>
        <end position="840"/>
    </location>
</feature>
<evidence type="ECO:0000256" key="4">
    <source>
        <dbReference type="ARBA" id="ARBA00012477"/>
    </source>
</evidence>
<evidence type="ECO:0000256" key="11">
    <source>
        <dbReference type="SAM" id="MobiDB-lite"/>
    </source>
</evidence>